<dbReference type="InterPro" id="IPR003599">
    <property type="entry name" value="Ig_sub"/>
</dbReference>
<dbReference type="Pfam" id="PF13927">
    <property type="entry name" value="Ig_3"/>
    <property type="match status" value="3"/>
</dbReference>
<dbReference type="SUPFAM" id="SSF48726">
    <property type="entry name" value="Immunoglobulin"/>
    <property type="match status" value="3"/>
</dbReference>
<feature type="domain" description="Ig-like" evidence="6">
    <location>
        <begin position="250"/>
        <end position="335"/>
    </location>
</feature>
<organism evidence="8 9">
    <name type="scientific">Porites lobata</name>
    <dbReference type="NCBI Taxonomy" id="104759"/>
    <lineage>
        <taxon>Eukaryota</taxon>
        <taxon>Metazoa</taxon>
        <taxon>Cnidaria</taxon>
        <taxon>Anthozoa</taxon>
        <taxon>Hexacorallia</taxon>
        <taxon>Scleractinia</taxon>
        <taxon>Fungiina</taxon>
        <taxon>Poritidae</taxon>
        <taxon>Porites</taxon>
    </lineage>
</organism>
<dbReference type="InterPro" id="IPR050373">
    <property type="entry name" value="Fibrinogen_C-term_domain"/>
</dbReference>
<dbReference type="PROSITE" id="PS00514">
    <property type="entry name" value="FIBRINOGEN_C_1"/>
    <property type="match status" value="1"/>
</dbReference>
<dbReference type="InterPro" id="IPR020837">
    <property type="entry name" value="Fibrinogen_CS"/>
</dbReference>
<keyword evidence="2" id="KW-0964">Secreted</keyword>
<comment type="caution">
    <text evidence="8">The sequence shown here is derived from an EMBL/GenBank/DDBJ whole genome shotgun (WGS) entry which is preliminary data.</text>
</comment>
<sequence length="724" mass="78839">MVTQKQSFPSFASVLSLFSIVFYCAGFLRVELELNEQKKRINALENNGQTEQRPSFKPSLVDLPKTSSLGKQDELKDLSKVYHLEIQVIILDIRYNSHCITIIKLVFFACLELRLLKAHRNGIYRRQVDSINATSPNSVELTMHKINKLLSEGKVQLCHSKGVTCSLAGPPGPPGPRGEKGARGRRGHRGKPGNKGDQGIMGSPGKSGKQGIMGPIGLAGEAGPKGQKGDMGPAGMSGSKGEPGESISAPSVAVSPGRSTVNESGSAKFKCSATGNPRPSITWSKLNSQSKINQSAVAGGTLLLKNLKGSDAGVYKCSAVNILGQAHAVGHLVVNVRPSISLNPGPFYVVEGSNVTLPVCHVTGYPTPLVTWSKSFGRLPKRRVHSNNSAIQLLGVRKDDSDNYLCTATNLLGTVVKRTVLVVISLPRFAVKPPAKVTVLIGETLTLNCSATGDPEPIMNWKKQEAQLPVGRSQQINGGLFIRNVKKEDAGNYICAATSAGVFDVETVTAVDVLLPKDCSDLLKSGFTRNGVYSVNPDGRGSFNVYCDMRTDGGGWTVFQRRKDGTVDFYRGWNDYKSGFGQLTAEFWLGNDKIHRLTAARPSTLRVELEDWNGVRVYAKYGKFNIGDEQAKYRLEVGSYSGTAGDSLAYHNKMAFSTKDRDNNIDSRNCAVEYNGAWWYKSCFDSNLNGNYLGNKHDYRGARWEHFRSGLSLKFTEMKLRPSS</sequence>
<feature type="region of interest" description="Disordered" evidence="4">
    <location>
        <begin position="165"/>
        <end position="274"/>
    </location>
</feature>
<dbReference type="Proteomes" id="UP001159405">
    <property type="component" value="Unassembled WGS sequence"/>
</dbReference>
<dbReference type="SMART" id="SM00408">
    <property type="entry name" value="IGc2"/>
    <property type="match status" value="3"/>
</dbReference>
<evidence type="ECO:0000313" key="8">
    <source>
        <dbReference type="EMBL" id="CAH3032639.1"/>
    </source>
</evidence>
<keyword evidence="5" id="KW-1133">Transmembrane helix</keyword>
<dbReference type="PROSITE" id="PS50835">
    <property type="entry name" value="IG_LIKE"/>
    <property type="match status" value="3"/>
</dbReference>
<dbReference type="PANTHER" id="PTHR19143:SF459">
    <property type="entry name" value="FIBRINOGEN C-TERMINAL DOMAIN-CONTAINING PROTEIN"/>
    <property type="match status" value="1"/>
</dbReference>
<evidence type="ECO:0000256" key="1">
    <source>
        <dbReference type="ARBA" id="ARBA00004498"/>
    </source>
</evidence>
<feature type="domain" description="Ig-like" evidence="6">
    <location>
        <begin position="427"/>
        <end position="509"/>
    </location>
</feature>
<reference evidence="8 9" key="1">
    <citation type="submission" date="2022-05" db="EMBL/GenBank/DDBJ databases">
        <authorList>
            <consortium name="Genoscope - CEA"/>
            <person name="William W."/>
        </authorList>
    </citation>
    <scope>NUCLEOTIDE SEQUENCE [LARGE SCALE GENOMIC DNA]</scope>
</reference>
<keyword evidence="3" id="KW-1015">Disulfide bond</keyword>
<evidence type="ECO:0000256" key="4">
    <source>
        <dbReference type="SAM" id="MobiDB-lite"/>
    </source>
</evidence>
<dbReference type="InterPro" id="IPR003598">
    <property type="entry name" value="Ig_sub2"/>
</dbReference>
<keyword evidence="9" id="KW-1185">Reference proteome</keyword>
<keyword evidence="2" id="KW-0272">Extracellular matrix</keyword>
<feature type="transmembrane region" description="Helical" evidence="5">
    <location>
        <begin position="12"/>
        <end position="30"/>
    </location>
</feature>
<feature type="region of interest" description="Disordered" evidence="4">
    <location>
        <begin position="45"/>
        <end position="64"/>
    </location>
</feature>
<dbReference type="Pfam" id="PF00147">
    <property type="entry name" value="Fibrinogen_C"/>
    <property type="match status" value="1"/>
</dbReference>
<evidence type="ECO:0000256" key="2">
    <source>
        <dbReference type="ARBA" id="ARBA00022530"/>
    </source>
</evidence>
<dbReference type="SMART" id="SM00409">
    <property type="entry name" value="IG"/>
    <property type="match status" value="3"/>
</dbReference>
<dbReference type="PANTHER" id="PTHR19143">
    <property type="entry name" value="FIBRINOGEN/TENASCIN/ANGIOPOEITIN"/>
    <property type="match status" value="1"/>
</dbReference>
<dbReference type="InterPro" id="IPR036056">
    <property type="entry name" value="Fibrinogen-like_C"/>
</dbReference>
<dbReference type="EMBL" id="CALNXK010000001">
    <property type="protein sequence ID" value="CAH3032639.1"/>
    <property type="molecule type" value="Genomic_DNA"/>
</dbReference>
<dbReference type="InterPro" id="IPR013783">
    <property type="entry name" value="Ig-like_fold"/>
</dbReference>
<dbReference type="InterPro" id="IPR002181">
    <property type="entry name" value="Fibrinogen_a/b/g_C_dom"/>
</dbReference>
<dbReference type="Gene3D" id="2.60.40.10">
    <property type="entry name" value="Immunoglobulins"/>
    <property type="match status" value="3"/>
</dbReference>
<keyword evidence="5" id="KW-0812">Transmembrane</keyword>
<keyword evidence="5" id="KW-0472">Membrane</keyword>
<dbReference type="Pfam" id="PF01391">
    <property type="entry name" value="Collagen"/>
    <property type="match status" value="1"/>
</dbReference>
<dbReference type="InterPro" id="IPR008160">
    <property type="entry name" value="Collagen"/>
</dbReference>
<dbReference type="NCBIfam" id="NF040941">
    <property type="entry name" value="GGGWT_bact"/>
    <property type="match status" value="1"/>
</dbReference>
<evidence type="ECO:0000256" key="5">
    <source>
        <dbReference type="SAM" id="Phobius"/>
    </source>
</evidence>
<gene>
    <name evidence="8" type="ORF">PLOB_00000121</name>
</gene>
<dbReference type="CDD" id="cd00087">
    <property type="entry name" value="FReD"/>
    <property type="match status" value="1"/>
</dbReference>
<protein>
    <submittedName>
        <fullName evidence="8">Uncharacterized protein</fullName>
    </submittedName>
</protein>
<comment type="subcellular location">
    <subcellularLocation>
        <location evidence="1">Secreted</location>
        <location evidence="1">Extracellular space</location>
        <location evidence="1">Extracellular matrix</location>
    </subcellularLocation>
</comment>
<feature type="compositionally biased region" description="Basic residues" evidence="4">
    <location>
        <begin position="183"/>
        <end position="192"/>
    </location>
</feature>
<evidence type="ECO:0000259" key="6">
    <source>
        <dbReference type="PROSITE" id="PS50835"/>
    </source>
</evidence>
<dbReference type="Gene3D" id="3.90.215.10">
    <property type="entry name" value="Gamma Fibrinogen, chain A, domain 1"/>
    <property type="match status" value="1"/>
</dbReference>
<evidence type="ECO:0000313" key="9">
    <source>
        <dbReference type="Proteomes" id="UP001159405"/>
    </source>
</evidence>
<evidence type="ECO:0000256" key="3">
    <source>
        <dbReference type="ARBA" id="ARBA00023157"/>
    </source>
</evidence>
<name>A0ABN8MNW6_9CNID</name>
<dbReference type="SMART" id="SM00186">
    <property type="entry name" value="FBG"/>
    <property type="match status" value="1"/>
</dbReference>
<accession>A0ABN8MNW6</accession>
<evidence type="ECO:0000259" key="7">
    <source>
        <dbReference type="PROSITE" id="PS51406"/>
    </source>
</evidence>
<feature type="domain" description="Ig-like" evidence="6">
    <location>
        <begin position="338"/>
        <end position="423"/>
    </location>
</feature>
<dbReference type="PROSITE" id="PS51406">
    <property type="entry name" value="FIBRINOGEN_C_2"/>
    <property type="match status" value="1"/>
</dbReference>
<dbReference type="InterPro" id="IPR014716">
    <property type="entry name" value="Fibrinogen_a/b/g_C_1"/>
</dbReference>
<dbReference type="SUPFAM" id="SSF56496">
    <property type="entry name" value="Fibrinogen C-terminal domain-like"/>
    <property type="match status" value="1"/>
</dbReference>
<dbReference type="InterPro" id="IPR036179">
    <property type="entry name" value="Ig-like_dom_sf"/>
</dbReference>
<dbReference type="InterPro" id="IPR007110">
    <property type="entry name" value="Ig-like_dom"/>
</dbReference>
<feature type="domain" description="Fibrinogen C-terminal" evidence="7">
    <location>
        <begin position="510"/>
        <end position="724"/>
    </location>
</feature>
<proteinExistence type="predicted"/>